<evidence type="ECO:0000313" key="14">
    <source>
        <dbReference type="EMBL" id="NGP87852.1"/>
    </source>
</evidence>
<keyword evidence="7 10" id="KW-0472">Membrane</keyword>
<comment type="subcellular location">
    <subcellularLocation>
        <location evidence="1 10">Cell outer membrane</location>
        <topology evidence="1 10">Multi-pass membrane protein</topology>
    </subcellularLocation>
</comment>
<dbReference type="GO" id="GO:0044718">
    <property type="term" value="P:siderophore transmembrane transport"/>
    <property type="evidence" value="ECO:0007669"/>
    <property type="project" value="TreeGrafter"/>
</dbReference>
<feature type="domain" description="TonB-dependent receptor-like beta-barrel" evidence="12">
    <location>
        <begin position="269"/>
        <end position="666"/>
    </location>
</feature>
<comment type="similarity">
    <text evidence="10 11">Belongs to the TonB-dependent receptor family.</text>
</comment>
<keyword evidence="9 10" id="KW-0998">Cell outer membrane</keyword>
<dbReference type="Gene3D" id="2.170.130.10">
    <property type="entry name" value="TonB-dependent receptor, plug domain"/>
    <property type="match status" value="1"/>
</dbReference>
<evidence type="ECO:0000256" key="2">
    <source>
        <dbReference type="ARBA" id="ARBA00022448"/>
    </source>
</evidence>
<dbReference type="InterPro" id="IPR037066">
    <property type="entry name" value="Plug_dom_sf"/>
</dbReference>
<dbReference type="InterPro" id="IPR036942">
    <property type="entry name" value="Beta-barrel_TonB_sf"/>
</dbReference>
<evidence type="ECO:0000256" key="10">
    <source>
        <dbReference type="PROSITE-ProRule" id="PRU01360"/>
    </source>
</evidence>
<reference evidence="14 15" key="1">
    <citation type="submission" date="2020-02" db="EMBL/GenBank/DDBJ databases">
        <title>Aliifodinibius halophilus 2W32, complete genome.</title>
        <authorList>
            <person name="Li Y."/>
            <person name="Wu S."/>
        </authorList>
    </citation>
    <scope>NUCLEOTIDE SEQUENCE [LARGE SCALE GENOMIC DNA]</scope>
    <source>
        <strain evidence="14 15">2W32</strain>
    </source>
</reference>
<dbReference type="GO" id="GO:0009279">
    <property type="term" value="C:cell outer membrane"/>
    <property type="evidence" value="ECO:0007669"/>
    <property type="project" value="UniProtKB-SubCell"/>
</dbReference>
<evidence type="ECO:0000256" key="9">
    <source>
        <dbReference type="ARBA" id="ARBA00023237"/>
    </source>
</evidence>
<dbReference type="InterPro" id="IPR039426">
    <property type="entry name" value="TonB-dep_rcpt-like"/>
</dbReference>
<dbReference type="SUPFAM" id="SSF49464">
    <property type="entry name" value="Carboxypeptidase regulatory domain-like"/>
    <property type="match status" value="1"/>
</dbReference>
<keyword evidence="8 14" id="KW-0675">Receptor</keyword>
<keyword evidence="5" id="KW-0732">Signal</keyword>
<dbReference type="PANTHER" id="PTHR30069:SF29">
    <property type="entry name" value="HEMOGLOBIN AND HEMOGLOBIN-HAPTOGLOBIN-BINDING PROTEIN 1-RELATED"/>
    <property type="match status" value="1"/>
</dbReference>
<keyword evidence="2 10" id="KW-0813">Transport</keyword>
<dbReference type="Gene3D" id="2.40.170.20">
    <property type="entry name" value="TonB-dependent receptor, beta-barrel domain"/>
    <property type="match status" value="1"/>
</dbReference>
<dbReference type="InterPro" id="IPR000531">
    <property type="entry name" value="Beta-barrel_TonB"/>
</dbReference>
<evidence type="ECO:0000256" key="7">
    <source>
        <dbReference type="ARBA" id="ARBA00023136"/>
    </source>
</evidence>
<proteinExistence type="inferred from homology"/>
<evidence type="ECO:0000256" key="6">
    <source>
        <dbReference type="ARBA" id="ARBA00023077"/>
    </source>
</evidence>
<feature type="domain" description="TonB-dependent receptor plug" evidence="13">
    <location>
        <begin position="116"/>
        <end position="191"/>
    </location>
</feature>
<keyword evidence="15" id="KW-1185">Reference proteome</keyword>
<dbReference type="InterPro" id="IPR008969">
    <property type="entry name" value="CarboxyPept-like_regulatory"/>
</dbReference>
<dbReference type="PANTHER" id="PTHR30069">
    <property type="entry name" value="TONB-DEPENDENT OUTER MEMBRANE RECEPTOR"/>
    <property type="match status" value="1"/>
</dbReference>
<evidence type="ECO:0000256" key="8">
    <source>
        <dbReference type="ARBA" id="ARBA00023170"/>
    </source>
</evidence>
<dbReference type="EMBL" id="JAALLS010000005">
    <property type="protein sequence ID" value="NGP87852.1"/>
    <property type="molecule type" value="Genomic_DNA"/>
</dbReference>
<evidence type="ECO:0000259" key="13">
    <source>
        <dbReference type="Pfam" id="PF07715"/>
    </source>
</evidence>
<dbReference type="Pfam" id="PF13715">
    <property type="entry name" value="CarbopepD_reg_2"/>
    <property type="match status" value="1"/>
</dbReference>
<evidence type="ECO:0000259" key="12">
    <source>
        <dbReference type="Pfam" id="PF00593"/>
    </source>
</evidence>
<accession>A0A6M1TC92</accession>
<dbReference type="Pfam" id="PF07715">
    <property type="entry name" value="Plug"/>
    <property type="match status" value="1"/>
</dbReference>
<evidence type="ECO:0000256" key="11">
    <source>
        <dbReference type="RuleBase" id="RU003357"/>
    </source>
</evidence>
<dbReference type="SUPFAM" id="SSF56935">
    <property type="entry name" value="Porins"/>
    <property type="match status" value="1"/>
</dbReference>
<dbReference type="Proteomes" id="UP000479132">
    <property type="component" value="Unassembled WGS sequence"/>
</dbReference>
<dbReference type="InterPro" id="IPR012910">
    <property type="entry name" value="Plug_dom"/>
</dbReference>
<evidence type="ECO:0000313" key="15">
    <source>
        <dbReference type="Proteomes" id="UP000479132"/>
    </source>
</evidence>
<comment type="caution">
    <text evidence="14">The sequence shown here is derived from an EMBL/GenBank/DDBJ whole genome shotgun (WGS) entry which is preliminary data.</text>
</comment>
<dbReference type="Pfam" id="PF00593">
    <property type="entry name" value="TonB_dep_Rec_b-barrel"/>
    <property type="match status" value="1"/>
</dbReference>
<keyword evidence="6 11" id="KW-0798">TonB box</keyword>
<dbReference type="Gene3D" id="2.60.40.1120">
    <property type="entry name" value="Carboxypeptidase-like, regulatory domain"/>
    <property type="match status" value="1"/>
</dbReference>
<dbReference type="PROSITE" id="PS52016">
    <property type="entry name" value="TONB_DEPENDENT_REC_3"/>
    <property type="match status" value="1"/>
</dbReference>
<evidence type="ECO:0000256" key="5">
    <source>
        <dbReference type="ARBA" id="ARBA00022729"/>
    </source>
</evidence>
<sequence>MSDAETGETLISANFAIANSSKGTSSNTSGYYTLTDIEPGTYTVVATYIGYQRYEKQIELTPGENLRLDIKLKPEGYQLDEVVVTSKKEQDEKRDIGLAQVETEFIKKVPTAFQADVFRSLQLLPGVKAASDFSSGLYIRGGSPDQTLILLDRTTVYNPSHFFGFFSTFNPDAVKDVRLYKGGYPAKYGGRLGSVLTIFNKDGNRNEFKGTVSLGLLASRAMVEGPFKNGSYMFAVRRSTLEPVLAVLRKNVDNIPNSFYFLDINGKVNYDLNANNKLSLAFYSGIDDLSFPFANDANISLNYGNQTLSTNWTHIFSDKLFSNFTLTGSRYFNYPSFNVASTPFERSNNIYDFSLKGDFEYLPNNSHEVSTGFWTGVMTLKLQDTFDEQDTFSSRIHTQYGSWYLQDKWNLSEQWSMTPGIRLNAFSEGNYLRVEPRFSLEYKPTDRIRLQAAYGRYNQFLTLISNEAFSGFDVWLTTDNGVPPSYGDQYVLGAKTIPWKGYGLDFEIYYRSMEDLFELDPFLPDQAGLPYQDIFRFGKGYAYGAELFFERRVGQLTGFMGYTFSLTRRKYPNFNEPLAANGQPRFYPPKYDRIHDLNVVLEYKIDKRWSATASFNYSTGQAYTKPLGRTAAFDFPTSGNPLNQLIVGRVNASRLPDYHRLDLSFSRTGTFFDLGEAEWQLQLINAYSRRNVWFYNYDLEKNPAQRKEVTLLPILPTITYSIDF</sequence>
<keyword evidence="4 10" id="KW-0812">Transmembrane</keyword>
<gene>
    <name evidence="14" type="ORF">G3569_05775</name>
</gene>
<organism evidence="14 15">
    <name type="scientific">Fodinibius halophilus</name>
    <dbReference type="NCBI Taxonomy" id="1736908"/>
    <lineage>
        <taxon>Bacteria</taxon>
        <taxon>Pseudomonadati</taxon>
        <taxon>Balneolota</taxon>
        <taxon>Balneolia</taxon>
        <taxon>Balneolales</taxon>
        <taxon>Balneolaceae</taxon>
        <taxon>Fodinibius</taxon>
    </lineage>
</organism>
<dbReference type="GO" id="GO:0015344">
    <property type="term" value="F:siderophore uptake transmembrane transporter activity"/>
    <property type="evidence" value="ECO:0007669"/>
    <property type="project" value="TreeGrafter"/>
</dbReference>
<evidence type="ECO:0000256" key="3">
    <source>
        <dbReference type="ARBA" id="ARBA00022452"/>
    </source>
</evidence>
<keyword evidence="3 10" id="KW-1134">Transmembrane beta strand</keyword>
<dbReference type="AlphaFoldDB" id="A0A6M1TC92"/>
<name>A0A6M1TC92_9BACT</name>
<protein>
    <submittedName>
        <fullName evidence="14">TonB-dependent receptor</fullName>
    </submittedName>
</protein>
<evidence type="ECO:0000256" key="4">
    <source>
        <dbReference type="ARBA" id="ARBA00022692"/>
    </source>
</evidence>
<evidence type="ECO:0000256" key="1">
    <source>
        <dbReference type="ARBA" id="ARBA00004571"/>
    </source>
</evidence>